<feature type="region of interest" description="Disordered" evidence="1">
    <location>
        <begin position="44"/>
        <end position="66"/>
    </location>
</feature>
<dbReference type="EMBL" id="BAAAOG010000013">
    <property type="protein sequence ID" value="GAA1970510.1"/>
    <property type="molecule type" value="Genomic_DNA"/>
</dbReference>
<accession>A0ABN2RK25</accession>
<keyword evidence="4" id="KW-1185">Reference proteome</keyword>
<feature type="domain" description="DUF2510" evidence="2">
    <location>
        <begin position="7"/>
        <end position="30"/>
    </location>
</feature>
<gene>
    <name evidence="3" type="ORF">GCM10009776_36950</name>
</gene>
<dbReference type="Proteomes" id="UP001499933">
    <property type="component" value="Unassembled WGS sequence"/>
</dbReference>
<evidence type="ECO:0000313" key="4">
    <source>
        <dbReference type="Proteomes" id="UP001499933"/>
    </source>
</evidence>
<name>A0ABN2RK25_9MICO</name>
<dbReference type="Pfam" id="PF10708">
    <property type="entry name" value="DUF2510"/>
    <property type="match status" value="1"/>
</dbReference>
<organism evidence="3 4">
    <name type="scientific">Microbacterium deminutum</name>
    <dbReference type="NCBI Taxonomy" id="344164"/>
    <lineage>
        <taxon>Bacteria</taxon>
        <taxon>Bacillati</taxon>
        <taxon>Actinomycetota</taxon>
        <taxon>Actinomycetes</taxon>
        <taxon>Micrococcales</taxon>
        <taxon>Microbacteriaceae</taxon>
        <taxon>Microbacterium</taxon>
    </lineage>
</organism>
<evidence type="ECO:0000259" key="2">
    <source>
        <dbReference type="Pfam" id="PF10708"/>
    </source>
</evidence>
<dbReference type="RefSeq" id="WP_344097549.1">
    <property type="nucleotide sequence ID" value="NZ_BAAAOG010000013.1"/>
</dbReference>
<comment type="caution">
    <text evidence="3">The sequence shown here is derived from an EMBL/GenBank/DDBJ whole genome shotgun (WGS) entry which is preliminary data.</text>
</comment>
<dbReference type="InterPro" id="IPR018929">
    <property type="entry name" value="DUF2510"/>
</dbReference>
<sequence>MSVLPPAGWYDDGHGTQRWWDGAHWGVSAAEYAAAHPFPADQRAANAAAAGDGDDAKIAPQPEERERKAAVQQAERDAKAAVDQTDREAKKAATVEARAARKADAALTKAAAAAEREQARREKAIAKPHAEWERTMQLASAYLTLAETAQPSPIAPIMLQRNERLYAHLPAALVRDTVQRNYVAAHQGVSIPVGNIGGHAIRYNIGQTHGHIESSSPTPTIVDQGHVAITTSRIIYVGKTTLEHRFDRLVSYEPVNANEFVLSVTNRQKSTQIHLEREAAIQFAEMLEIAVADYRGTREELITELRASVAQINAQEPIAQ</sequence>
<protein>
    <recommendedName>
        <fullName evidence="2">DUF2510 domain-containing protein</fullName>
    </recommendedName>
</protein>
<evidence type="ECO:0000256" key="1">
    <source>
        <dbReference type="SAM" id="MobiDB-lite"/>
    </source>
</evidence>
<proteinExistence type="predicted"/>
<evidence type="ECO:0000313" key="3">
    <source>
        <dbReference type="EMBL" id="GAA1970510.1"/>
    </source>
</evidence>
<feature type="compositionally biased region" description="Basic and acidic residues" evidence="1">
    <location>
        <begin position="54"/>
        <end position="66"/>
    </location>
</feature>
<reference evidence="3 4" key="1">
    <citation type="journal article" date="2019" name="Int. J. Syst. Evol. Microbiol.">
        <title>The Global Catalogue of Microorganisms (GCM) 10K type strain sequencing project: providing services to taxonomists for standard genome sequencing and annotation.</title>
        <authorList>
            <consortium name="The Broad Institute Genomics Platform"/>
            <consortium name="The Broad Institute Genome Sequencing Center for Infectious Disease"/>
            <person name="Wu L."/>
            <person name="Ma J."/>
        </authorList>
    </citation>
    <scope>NUCLEOTIDE SEQUENCE [LARGE SCALE GENOMIC DNA]</scope>
    <source>
        <strain evidence="3 4">JCM 14901</strain>
    </source>
</reference>